<evidence type="ECO:0000313" key="1">
    <source>
        <dbReference type="EMBL" id="AAZ46064.1"/>
    </source>
</evidence>
<name>Q47GG7_DECAR</name>
<protein>
    <submittedName>
        <fullName evidence="1">Uncharacterized protein</fullName>
    </submittedName>
</protein>
<reference evidence="1" key="1">
    <citation type="submission" date="2005-08" db="EMBL/GenBank/DDBJ databases">
        <title>Complete sequence of Dechloromonas aromatica RCB.</title>
        <authorList>
            <person name="Salinero K.K."/>
            <person name="Copeland A."/>
            <person name="Lucas S."/>
            <person name="Lapidus A."/>
            <person name="Barry K."/>
            <person name="Detter J.C."/>
            <person name="Glavina T."/>
            <person name="Hammon N."/>
            <person name="Israni S."/>
            <person name="Pitluck S."/>
            <person name="Di Bartolo G."/>
            <person name="Trong S."/>
            <person name="Schmutz J."/>
            <person name="Larimer F."/>
            <person name="Land M."/>
            <person name="Ivanova N."/>
            <person name="Richardson P."/>
        </authorList>
    </citation>
    <scope>NUCLEOTIDE SEQUENCE</scope>
    <source>
        <strain evidence="1">RCB</strain>
    </source>
</reference>
<gene>
    <name evidence="1" type="ordered locus">Daro_1313</name>
</gene>
<dbReference type="HOGENOM" id="CLU_1097198_0_0_4"/>
<organism evidence="1">
    <name type="scientific">Dechloromonas aromatica (strain RCB)</name>
    <dbReference type="NCBI Taxonomy" id="159087"/>
    <lineage>
        <taxon>Bacteria</taxon>
        <taxon>Pseudomonadati</taxon>
        <taxon>Pseudomonadota</taxon>
        <taxon>Betaproteobacteria</taxon>
        <taxon>Rhodocyclales</taxon>
        <taxon>Azonexaceae</taxon>
        <taxon>Dechloromonas</taxon>
    </lineage>
</organism>
<dbReference type="eggNOG" id="COG1432">
    <property type="taxonomic scope" value="Bacteria"/>
</dbReference>
<dbReference type="STRING" id="159087.Daro_1313"/>
<dbReference type="KEGG" id="dar:Daro_1313"/>
<accession>Q47GG7</accession>
<dbReference type="AlphaFoldDB" id="Q47GG7"/>
<sequence length="253" mass="27095">MRYDRSSHLTSNLRSAMATTLLFVDADNQPPILASTLTRFLKTIGRNSAKAFVAGNGVGDRVRNWEAALKEAVPGIEVSCHIAPIRKQSADVRLMFELATFYHGEPDPSVLLAVFSRDDLLVAATEALVQRGHNAMIVIGAGSNGMALNTDVPVVVLTTPQQVNTQPAVNPTTLPSTTTAVQPANKPDSQLVAAAITKIRQQLKPNKQGGYAASAVGQVLSQLGHDKAMRTKIVKQIPNLKEVGTGPEKRLVF</sequence>
<proteinExistence type="predicted"/>
<dbReference type="EMBL" id="CP000089">
    <property type="protein sequence ID" value="AAZ46064.1"/>
    <property type="molecule type" value="Genomic_DNA"/>
</dbReference>